<dbReference type="PROSITE" id="PS00095">
    <property type="entry name" value="C5_MTASE_2"/>
    <property type="match status" value="1"/>
</dbReference>
<feature type="active site" evidence="6">
    <location>
        <position position="101"/>
    </location>
</feature>
<keyword evidence="4" id="KW-0680">Restriction system</keyword>
<dbReference type="STRING" id="980251.GCA_001642875_03832"/>
<dbReference type="SUPFAM" id="SSF53335">
    <property type="entry name" value="S-adenosyl-L-methionine-dependent methyltransferases"/>
    <property type="match status" value="1"/>
</dbReference>
<reference evidence="10 11" key="1">
    <citation type="submission" date="2019-08" db="EMBL/GenBank/DDBJ databases">
        <title>Deep-cultivation of Planctomycetes and their phenomic and genomic characterization uncovers novel biology.</title>
        <authorList>
            <person name="Wiegand S."/>
            <person name="Jogler M."/>
            <person name="Boedeker C."/>
            <person name="Pinto D."/>
            <person name="Vollmers J."/>
            <person name="Rivas-Marin E."/>
            <person name="Kohn T."/>
            <person name="Peeters S.H."/>
            <person name="Heuer A."/>
            <person name="Rast P."/>
            <person name="Oberbeckmann S."/>
            <person name="Bunk B."/>
            <person name="Jeske O."/>
            <person name="Meyerdierks A."/>
            <person name="Storesund J.E."/>
            <person name="Kallscheuer N."/>
            <person name="Luecker S."/>
            <person name="Lage O.M."/>
            <person name="Pohl T."/>
            <person name="Merkel B.J."/>
            <person name="Hornburger P."/>
            <person name="Mueller R.-W."/>
            <person name="Bruemmer F."/>
            <person name="Labrenz M."/>
            <person name="Spormann A.M."/>
            <person name="Op den Camp H."/>
            <person name="Overmann J."/>
            <person name="Amann R."/>
            <person name="Jetten M.S.M."/>
            <person name="Mascher T."/>
            <person name="Medema M.H."/>
            <person name="Devos D.P."/>
            <person name="Kaster A.-K."/>
            <person name="Ovreas L."/>
            <person name="Rohde M."/>
            <person name="Galperin M.Y."/>
            <person name="Jogler C."/>
        </authorList>
    </citation>
    <scope>NUCLEOTIDE SEQUENCE [LARGE SCALE GENOMIC DNA]</scope>
    <source>
        <strain evidence="10 11">FC18</strain>
    </source>
</reference>
<evidence type="ECO:0000256" key="4">
    <source>
        <dbReference type="ARBA" id="ARBA00022747"/>
    </source>
</evidence>
<dbReference type="Pfam" id="PF00145">
    <property type="entry name" value="DNA_methylase"/>
    <property type="match status" value="1"/>
</dbReference>
<dbReference type="PROSITE" id="PS00094">
    <property type="entry name" value="C5_MTASE_1"/>
    <property type="match status" value="1"/>
</dbReference>
<evidence type="ECO:0000256" key="9">
    <source>
        <dbReference type="SAM" id="MobiDB-lite"/>
    </source>
</evidence>
<dbReference type="GO" id="GO:0009307">
    <property type="term" value="P:DNA restriction-modification system"/>
    <property type="evidence" value="ECO:0007669"/>
    <property type="project" value="UniProtKB-KW"/>
</dbReference>
<keyword evidence="3 6" id="KW-0949">S-adenosyl-L-methionine</keyword>
<sequence length="366" mass="41500">MATETAKQNRTRQTRQTRRPGKTRSRKQAFRMIDLFAGIGGTRLGLESIGGHCVWTSEWDRFSQQTYGTNFPGEHPIHGDLREAHEKEIPPFDLLVGGFPCQPFSIAGVSKKNSLGKPHGFQCKTQGTLFFDVARVIAHHRPAAFVLENVKNLLSHRQGETFKVIRETLQDELGYEVHYKVIDAKHFLPQHRERIFIVGFREPTKFSWSKMKLPEPNHKLSSILHPQNGTEIAEEPYTIGAKAKVNPKYTLSDKLWDYLQAYAAKHKAKGNGFGFGLVTPNDTARTLSARYYKDGSEILVSRGPRSNPRRLTPRECARLMGFPDDWQIPVSDTQAYRQFGNSVAVPVVKAVAKVIQPHLRKIMKES</sequence>
<proteinExistence type="inferred from homology"/>
<feature type="compositionally biased region" description="Basic residues" evidence="9">
    <location>
        <begin position="9"/>
        <end position="26"/>
    </location>
</feature>
<evidence type="ECO:0000256" key="8">
    <source>
        <dbReference type="RuleBase" id="RU000417"/>
    </source>
</evidence>
<dbReference type="InterPro" id="IPR018117">
    <property type="entry name" value="C5_DNA_meth_AS"/>
</dbReference>
<dbReference type="InterPro" id="IPR029063">
    <property type="entry name" value="SAM-dependent_MTases_sf"/>
</dbReference>
<dbReference type="NCBIfam" id="TIGR00675">
    <property type="entry name" value="dcm"/>
    <property type="match status" value="1"/>
</dbReference>
<dbReference type="CDD" id="cd00315">
    <property type="entry name" value="Cyt_C5_DNA_methylase"/>
    <property type="match status" value="1"/>
</dbReference>
<dbReference type="Gene3D" id="3.90.120.30">
    <property type="match status" value="1"/>
</dbReference>
<dbReference type="InterPro" id="IPR031303">
    <property type="entry name" value="C5_meth_CS"/>
</dbReference>
<dbReference type="AlphaFoldDB" id="A0A5B9PEP3"/>
<dbReference type="KEGG" id="mff:MFFC18_51310"/>
<evidence type="ECO:0000256" key="1">
    <source>
        <dbReference type="ARBA" id="ARBA00022603"/>
    </source>
</evidence>
<dbReference type="OrthoDB" id="9813719at2"/>
<dbReference type="Gene3D" id="3.40.50.150">
    <property type="entry name" value="Vaccinia Virus protein VP39"/>
    <property type="match status" value="1"/>
</dbReference>
<dbReference type="GO" id="GO:0003677">
    <property type="term" value="F:DNA binding"/>
    <property type="evidence" value="ECO:0007669"/>
    <property type="project" value="TreeGrafter"/>
</dbReference>
<dbReference type="PRINTS" id="PR00105">
    <property type="entry name" value="C5METTRFRASE"/>
</dbReference>
<evidence type="ECO:0000256" key="7">
    <source>
        <dbReference type="RuleBase" id="RU000416"/>
    </source>
</evidence>
<name>A0A5B9PEP3_9BACT</name>
<dbReference type="RefSeq" id="WP_075085831.1">
    <property type="nucleotide sequence ID" value="NZ_CP042912.1"/>
</dbReference>
<dbReference type="GO" id="GO:0003886">
    <property type="term" value="F:DNA (cytosine-5-)-methyltransferase activity"/>
    <property type="evidence" value="ECO:0007669"/>
    <property type="project" value="UniProtKB-EC"/>
</dbReference>
<comment type="catalytic activity">
    <reaction evidence="5 8">
        <text>a 2'-deoxycytidine in DNA + S-adenosyl-L-methionine = a 5-methyl-2'-deoxycytidine in DNA + S-adenosyl-L-homocysteine + H(+)</text>
        <dbReference type="Rhea" id="RHEA:13681"/>
        <dbReference type="Rhea" id="RHEA-COMP:11369"/>
        <dbReference type="Rhea" id="RHEA-COMP:11370"/>
        <dbReference type="ChEBI" id="CHEBI:15378"/>
        <dbReference type="ChEBI" id="CHEBI:57856"/>
        <dbReference type="ChEBI" id="CHEBI:59789"/>
        <dbReference type="ChEBI" id="CHEBI:85452"/>
        <dbReference type="ChEBI" id="CHEBI:85454"/>
        <dbReference type="EC" id="2.1.1.37"/>
    </reaction>
</comment>
<dbReference type="PANTHER" id="PTHR10629:SF52">
    <property type="entry name" value="DNA (CYTOSINE-5)-METHYLTRANSFERASE 1"/>
    <property type="match status" value="1"/>
</dbReference>
<feature type="region of interest" description="Disordered" evidence="9">
    <location>
        <begin position="1"/>
        <end position="26"/>
    </location>
</feature>
<dbReference type="InterPro" id="IPR050390">
    <property type="entry name" value="C5-Methyltransferase"/>
</dbReference>
<keyword evidence="11" id="KW-1185">Reference proteome</keyword>
<organism evidence="10 11">
    <name type="scientific">Mariniblastus fucicola</name>
    <dbReference type="NCBI Taxonomy" id="980251"/>
    <lineage>
        <taxon>Bacteria</taxon>
        <taxon>Pseudomonadati</taxon>
        <taxon>Planctomycetota</taxon>
        <taxon>Planctomycetia</taxon>
        <taxon>Pirellulales</taxon>
        <taxon>Pirellulaceae</taxon>
        <taxon>Mariniblastus</taxon>
    </lineage>
</organism>
<dbReference type="EMBL" id="CP042912">
    <property type="protein sequence ID" value="QEG25207.1"/>
    <property type="molecule type" value="Genomic_DNA"/>
</dbReference>
<evidence type="ECO:0000256" key="6">
    <source>
        <dbReference type="PROSITE-ProRule" id="PRU01016"/>
    </source>
</evidence>
<accession>A0A5B9PEP3</accession>
<evidence type="ECO:0000313" key="10">
    <source>
        <dbReference type="EMBL" id="QEG25207.1"/>
    </source>
</evidence>
<dbReference type="EC" id="2.1.1.37" evidence="8"/>
<keyword evidence="2 6" id="KW-0808">Transferase</keyword>
<dbReference type="GO" id="GO:0032259">
    <property type="term" value="P:methylation"/>
    <property type="evidence" value="ECO:0007669"/>
    <property type="project" value="UniProtKB-KW"/>
</dbReference>
<comment type="similarity">
    <text evidence="6 7">Belongs to the class I-like SAM-binding methyltransferase superfamily. C5-methyltransferase family.</text>
</comment>
<gene>
    <name evidence="10" type="primary">dcm</name>
    <name evidence="10" type="ORF">MFFC18_51310</name>
</gene>
<evidence type="ECO:0000256" key="5">
    <source>
        <dbReference type="ARBA" id="ARBA00047422"/>
    </source>
</evidence>
<dbReference type="GO" id="GO:0044027">
    <property type="term" value="P:negative regulation of gene expression via chromosomal CpG island methylation"/>
    <property type="evidence" value="ECO:0007669"/>
    <property type="project" value="TreeGrafter"/>
</dbReference>
<evidence type="ECO:0000313" key="11">
    <source>
        <dbReference type="Proteomes" id="UP000322214"/>
    </source>
</evidence>
<dbReference type="PANTHER" id="PTHR10629">
    <property type="entry name" value="CYTOSINE-SPECIFIC METHYLTRANSFERASE"/>
    <property type="match status" value="1"/>
</dbReference>
<protein>
    <recommendedName>
        <fullName evidence="8">Cytosine-specific methyltransferase</fullName>
        <ecNumber evidence="8">2.1.1.37</ecNumber>
    </recommendedName>
</protein>
<dbReference type="REBASE" id="367316">
    <property type="entry name" value="M.MfuFC18ORF51310P"/>
</dbReference>
<dbReference type="Proteomes" id="UP000322214">
    <property type="component" value="Chromosome"/>
</dbReference>
<evidence type="ECO:0000256" key="2">
    <source>
        <dbReference type="ARBA" id="ARBA00022679"/>
    </source>
</evidence>
<dbReference type="PROSITE" id="PS51679">
    <property type="entry name" value="SAM_MT_C5"/>
    <property type="match status" value="1"/>
</dbReference>
<keyword evidence="1 6" id="KW-0489">Methyltransferase</keyword>
<dbReference type="InterPro" id="IPR001525">
    <property type="entry name" value="C5_MeTfrase"/>
</dbReference>
<evidence type="ECO:0000256" key="3">
    <source>
        <dbReference type="ARBA" id="ARBA00022691"/>
    </source>
</evidence>